<dbReference type="Pfam" id="PF01494">
    <property type="entry name" value="FAD_binding_3"/>
    <property type="match status" value="1"/>
</dbReference>
<evidence type="ECO:0000256" key="2">
    <source>
        <dbReference type="ARBA" id="ARBA00022630"/>
    </source>
</evidence>
<evidence type="ECO:0000313" key="10">
    <source>
        <dbReference type="Proteomes" id="UP001201262"/>
    </source>
</evidence>
<dbReference type="EMBL" id="JAJTJA010000012">
    <property type="protein sequence ID" value="KAH8691286.1"/>
    <property type="molecule type" value="Genomic_DNA"/>
</dbReference>
<evidence type="ECO:0000256" key="5">
    <source>
        <dbReference type="ARBA" id="ARBA00023033"/>
    </source>
</evidence>
<feature type="region of interest" description="Disordered" evidence="6">
    <location>
        <begin position="1"/>
        <end position="31"/>
    </location>
</feature>
<evidence type="ECO:0000256" key="4">
    <source>
        <dbReference type="ARBA" id="ARBA00023002"/>
    </source>
</evidence>
<evidence type="ECO:0000256" key="1">
    <source>
        <dbReference type="ARBA" id="ARBA00001974"/>
    </source>
</evidence>
<keyword evidence="7" id="KW-0472">Membrane</keyword>
<comment type="cofactor">
    <cofactor evidence="1">
        <name>FAD</name>
        <dbReference type="ChEBI" id="CHEBI:57692"/>
    </cofactor>
</comment>
<gene>
    <name evidence="9" type="ORF">BGW36DRAFT_388035</name>
</gene>
<dbReference type="InterPro" id="IPR036188">
    <property type="entry name" value="FAD/NAD-bd_sf"/>
</dbReference>
<dbReference type="GeneID" id="70247478"/>
<evidence type="ECO:0000259" key="8">
    <source>
        <dbReference type="Pfam" id="PF01494"/>
    </source>
</evidence>
<keyword evidence="4" id="KW-0560">Oxidoreductase</keyword>
<evidence type="ECO:0000256" key="6">
    <source>
        <dbReference type="SAM" id="MobiDB-lite"/>
    </source>
</evidence>
<dbReference type="RefSeq" id="XP_046067378.1">
    <property type="nucleotide sequence ID" value="XM_046217191.1"/>
</dbReference>
<dbReference type="PRINTS" id="PR00420">
    <property type="entry name" value="RNGMNOXGNASE"/>
</dbReference>
<dbReference type="Proteomes" id="UP001201262">
    <property type="component" value="Unassembled WGS sequence"/>
</dbReference>
<dbReference type="PANTHER" id="PTHR47178:SF6">
    <property type="entry name" value="FAD-BINDING DOMAIN-CONTAINING PROTEIN"/>
    <property type="match status" value="1"/>
</dbReference>
<dbReference type="GO" id="GO:0071949">
    <property type="term" value="F:FAD binding"/>
    <property type="evidence" value="ECO:0007669"/>
    <property type="project" value="InterPro"/>
</dbReference>
<dbReference type="AlphaFoldDB" id="A0AAD4KGC8"/>
<comment type="caution">
    <text evidence="9">The sequence shown here is derived from an EMBL/GenBank/DDBJ whole genome shotgun (WGS) entry which is preliminary data.</text>
</comment>
<evidence type="ECO:0000256" key="3">
    <source>
        <dbReference type="ARBA" id="ARBA00022827"/>
    </source>
</evidence>
<keyword evidence="7" id="KW-0812">Transmembrane</keyword>
<evidence type="ECO:0000313" key="9">
    <source>
        <dbReference type="EMBL" id="KAH8691286.1"/>
    </source>
</evidence>
<sequence>MATEQEKRGSDYFQRRKLKPQASLRSSTNEEDGGGLLIGRPIRNCETADSAMALKVIIVGAGLAGSLLANGLLNNDIDFVLYESDEQSSNREGYQIRLGSPALAGFNACLPPEDKDALIAKFGRSGGMISSAPILYNTRFKVLLDLTKFPAYTKSAPINRVILRDFFRKGLDVAEKIQYGKQFKEYRVIPSEDGLSKVEVLFEDGSLDVCDLLISAEGSRSRVNHQIGLDNIVQLTDKWRFLAKGPLSTEKLKSLPPEIKKGPITVLKDGLILFFSAYLPAPKNSTPPGNPDEQGGKEHETISDGASLFWSLSVPSERVQKAGDAAFQDRLAFCIEQLKDWDSGFHEMLKATDDTYIHVFQARASEMPKKTWRVDQRAASKGNPAVGHSHVWLIGDAIHPMLPSRGMGGNQAMRDTADALPIILQLAKKSAHSGLSDVDFEKAVLDYESLMMSRAFGWVKASGGTSGEMVEPESIKGKILLLFAAGVLHIVHVFFLIRTAFGYRPKDDAPELLD</sequence>
<feature type="compositionally biased region" description="Basic and acidic residues" evidence="6">
    <location>
        <begin position="1"/>
        <end position="14"/>
    </location>
</feature>
<feature type="transmembrane region" description="Helical" evidence="7">
    <location>
        <begin position="479"/>
        <end position="497"/>
    </location>
</feature>
<dbReference type="InterPro" id="IPR002938">
    <property type="entry name" value="FAD-bd"/>
</dbReference>
<accession>A0AAD4KGC8</accession>
<evidence type="ECO:0000256" key="7">
    <source>
        <dbReference type="SAM" id="Phobius"/>
    </source>
</evidence>
<keyword evidence="2" id="KW-0285">Flavoprotein</keyword>
<dbReference type="Gene3D" id="3.50.50.60">
    <property type="entry name" value="FAD/NAD(P)-binding domain"/>
    <property type="match status" value="1"/>
</dbReference>
<dbReference type="SUPFAM" id="SSF51905">
    <property type="entry name" value="FAD/NAD(P)-binding domain"/>
    <property type="match status" value="1"/>
</dbReference>
<keyword evidence="3" id="KW-0274">FAD</keyword>
<organism evidence="9 10">
    <name type="scientific">Talaromyces proteolyticus</name>
    <dbReference type="NCBI Taxonomy" id="1131652"/>
    <lineage>
        <taxon>Eukaryota</taxon>
        <taxon>Fungi</taxon>
        <taxon>Dikarya</taxon>
        <taxon>Ascomycota</taxon>
        <taxon>Pezizomycotina</taxon>
        <taxon>Eurotiomycetes</taxon>
        <taxon>Eurotiomycetidae</taxon>
        <taxon>Eurotiales</taxon>
        <taxon>Trichocomaceae</taxon>
        <taxon>Talaromyces</taxon>
        <taxon>Talaromyces sect. Bacilispori</taxon>
    </lineage>
</organism>
<feature type="domain" description="FAD-binding" evidence="8">
    <location>
        <begin position="363"/>
        <end position="435"/>
    </location>
</feature>
<proteinExistence type="predicted"/>
<dbReference type="PANTHER" id="PTHR47178">
    <property type="entry name" value="MONOOXYGENASE, FAD-BINDING"/>
    <property type="match status" value="1"/>
</dbReference>
<keyword evidence="7" id="KW-1133">Transmembrane helix</keyword>
<dbReference type="GO" id="GO:0004497">
    <property type="term" value="F:monooxygenase activity"/>
    <property type="evidence" value="ECO:0007669"/>
    <property type="project" value="UniProtKB-KW"/>
</dbReference>
<keyword evidence="5" id="KW-0503">Monooxygenase</keyword>
<protein>
    <recommendedName>
        <fullName evidence="8">FAD-binding domain-containing protein</fullName>
    </recommendedName>
</protein>
<name>A0AAD4KGC8_9EURO</name>
<reference evidence="9" key="1">
    <citation type="submission" date="2021-12" db="EMBL/GenBank/DDBJ databases">
        <title>Convergent genome expansion in fungi linked to evolution of root-endophyte symbiosis.</title>
        <authorList>
            <consortium name="DOE Joint Genome Institute"/>
            <person name="Ke Y.-H."/>
            <person name="Bonito G."/>
            <person name="Liao H.-L."/>
            <person name="Looney B."/>
            <person name="Rojas-Flechas A."/>
            <person name="Nash J."/>
            <person name="Hameed K."/>
            <person name="Schadt C."/>
            <person name="Martin F."/>
            <person name="Crous P.W."/>
            <person name="Miettinen O."/>
            <person name="Magnuson J.K."/>
            <person name="Labbe J."/>
            <person name="Jacobson D."/>
            <person name="Doktycz M.J."/>
            <person name="Veneault-Fourrey C."/>
            <person name="Kuo A."/>
            <person name="Mondo S."/>
            <person name="Calhoun S."/>
            <person name="Riley R."/>
            <person name="Ohm R."/>
            <person name="LaButti K."/>
            <person name="Andreopoulos B."/>
            <person name="Pangilinan J."/>
            <person name="Nolan M."/>
            <person name="Tritt A."/>
            <person name="Clum A."/>
            <person name="Lipzen A."/>
            <person name="Daum C."/>
            <person name="Barry K."/>
            <person name="Grigoriev I.V."/>
            <person name="Vilgalys R."/>
        </authorList>
    </citation>
    <scope>NUCLEOTIDE SEQUENCE</scope>
    <source>
        <strain evidence="9">PMI_201</strain>
    </source>
</reference>
<keyword evidence="10" id="KW-1185">Reference proteome</keyword>